<dbReference type="PROSITE" id="PS50928">
    <property type="entry name" value="ABC_TM1"/>
    <property type="match status" value="1"/>
</dbReference>
<dbReference type="EMBL" id="VGJX01000032">
    <property type="protein sequence ID" value="MBM3273709.1"/>
    <property type="molecule type" value="Genomic_DNA"/>
</dbReference>
<evidence type="ECO:0000256" key="2">
    <source>
        <dbReference type="ARBA" id="ARBA00022448"/>
    </source>
</evidence>
<evidence type="ECO:0000313" key="9">
    <source>
        <dbReference type="EMBL" id="MBM3273709.1"/>
    </source>
</evidence>
<evidence type="ECO:0000259" key="8">
    <source>
        <dbReference type="PROSITE" id="PS50928"/>
    </source>
</evidence>
<feature type="transmembrane region" description="Helical" evidence="7">
    <location>
        <begin position="12"/>
        <end position="30"/>
    </location>
</feature>
<dbReference type="SUPFAM" id="SSF161098">
    <property type="entry name" value="MetI-like"/>
    <property type="match status" value="1"/>
</dbReference>
<evidence type="ECO:0000256" key="6">
    <source>
        <dbReference type="ARBA" id="ARBA00023136"/>
    </source>
</evidence>
<reference evidence="9 10" key="1">
    <citation type="submission" date="2019-03" db="EMBL/GenBank/DDBJ databases">
        <title>Lake Tanganyika Metagenome-Assembled Genomes (MAGs).</title>
        <authorList>
            <person name="Tran P."/>
        </authorList>
    </citation>
    <scope>NUCLEOTIDE SEQUENCE [LARGE SCALE GENOMIC DNA]</scope>
    <source>
        <strain evidence="9">K_DeepCast_65m_m2_236</strain>
    </source>
</reference>
<evidence type="ECO:0000256" key="7">
    <source>
        <dbReference type="RuleBase" id="RU363032"/>
    </source>
</evidence>
<dbReference type="InterPro" id="IPR000515">
    <property type="entry name" value="MetI-like"/>
</dbReference>
<feature type="transmembrane region" description="Helical" evidence="7">
    <location>
        <begin position="136"/>
        <end position="160"/>
    </location>
</feature>
<dbReference type="InterPro" id="IPR035906">
    <property type="entry name" value="MetI-like_sf"/>
</dbReference>
<name>A0A938BLX6_9BACT</name>
<accession>A0A938BLX6</accession>
<feature type="transmembrane region" description="Helical" evidence="7">
    <location>
        <begin position="191"/>
        <end position="210"/>
    </location>
</feature>
<dbReference type="Pfam" id="PF00528">
    <property type="entry name" value="BPD_transp_1"/>
    <property type="match status" value="1"/>
</dbReference>
<dbReference type="Proteomes" id="UP000703893">
    <property type="component" value="Unassembled WGS sequence"/>
</dbReference>
<protein>
    <submittedName>
        <fullName evidence="9">ABC transporter permease</fullName>
    </submittedName>
</protein>
<proteinExistence type="inferred from homology"/>
<feature type="domain" description="ABC transmembrane type-1" evidence="8">
    <location>
        <begin position="97"/>
        <end position="318"/>
    </location>
</feature>
<feature type="transmembrane region" description="Helical" evidence="7">
    <location>
        <begin position="101"/>
        <end position="124"/>
    </location>
</feature>
<dbReference type="Gene3D" id="1.10.3720.10">
    <property type="entry name" value="MetI-like"/>
    <property type="match status" value="1"/>
</dbReference>
<dbReference type="PANTHER" id="PTHR30465:SF0">
    <property type="entry name" value="OLIGOPEPTIDE TRANSPORT SYSTEM PERMEASE PROTEIN APPB"/>
    <property type="match status" value="1"/>
</dbReference>
<comment type="similarity">
    <text evidence="7">Belongs to the binding-protein-dependent transport system permease family.</text>
</comment>
<comment type="caution">
    <text evidence="9">The sequence shown here is derived from an EMBL/GenBank/DDBJ whole genome shotgun (WGS) entry which is preliminary data.</text>
</comment>
<dbReference type="AlphaFoldDB" id="A0A938BLX6"/>
<comment type="subcellular location">
    <subcellularLocation>
        <location evidence="1 7">Cell membrane</location>
        <topology evidence="1 7">Multi-pass membrane protein</topology>
    </subcellularLocation>
</comment>
<evidence type="ECO:0000256" key="5">
    <source>
        <dbReference type="ARBA" id="ARBA00022989"/>
    </source>
</evidence>
<sequence length="329" mass="36499">MLRYVLKRILQMLPKLILISIITFGISKLAPGDFITMKMQNNPTVSREAIERERTRLGLDQPVPVQYLKWAKNFVTGDLGMSYDYHEKVTALIAQRIPNTLLLGIAVFLFTWLIALPLGIMAAVRQYSWRDKATSSVTFFFLGVPDFLLAILLLLGAAVLNMRFGTIVLPIGGITSATFSEMSFLQKLWDYIWHLIIPVVAVGIGSIAILQRRMRGNLLDVLGEEYVRTARAKGLPENRVIYKHAVRNALNPIITLLGFEFAALLSGVAIIESIVSWPGLGQLILDAVLKQDVNLAMAGVMMGTIMLLIGNLIADILLVVSDPRIKLEA</sequence>
<dbReference type="GO" id="GO:0055085">
    <property type="term" value="P:transmembrane transport"/>
    <property type="evidence" value="ECO:0007669"/>
    <property type="project" value="InterPro"/>
</dbReference>
<dbReference type="Pfam" id="PF19300">
    <property type="entry name" value="BPD_transp_1_N"/>
    <property type="match status" value="1"/>
</dbReference>
<feature type="transmembrane region" description="Helical" evidence="7">
    <location>
        <begin position="253"/>
        <end position="275"/>
    </location>
</feature>
<dbReference type="PANTHER" id="PTHR30465">
    <property type="entry name" value="INNER MEMBRANE ABC TRANSPORTER"/>
    <property type="match status" value="1"/>
</dbReference>
<keyword evidence="6 7" id="KW-0472">Membrane</keyword>
<keyword evidence="5 7" id="KW-1133">Transmembrane helix</keyword>
<organism evidence="9 10">
    <name type="scientific">Candidatus Tanganyikabacteria bacterium</name>
    <dbReference type="NCBI Taxonomy" id="2961651"/>
    <lineage>
        <taxon>Bacteria</taxon>
        <taxon>Bacillati</taxon>
        <taxon>Candidatus Sericytochromatia</taxon>
        <taxon>Candidatus Tanganyikabacteria</taxon>
    </lineage>
</organism>
<keyword evidence="4 7" id="KW-0812">Transmembrane</keyword>
<gene>
    <name evidence="9" type="ORF">FJZ00_01045</name>
</gene>
<dbReference type="GO" id="GO:0005886">
    <property type="term" value="C:plasma membrane"/>
    <property type="evidence" value="ECO:0007669"/>
    <property type="project" value="UniProtKB-SubCell"/>
</dbReference>
<evidence type="ECO:0000256" key="3">
    <source>
        <dbReference type="ARBA" id="ARBA00022475"/>
    </source>
</evidence>
<evidence type="ECO:0000256" key="4">
    <source>
        <dbReference type="ARBA" id="ARBA00022692"/>
    </source>
</evidence>
<evidence type="ECO:0000313" key="10">
    <source>
        <dbReference type="Proteomes" id="UP000703893"/>
    </source>
</evidence>
<keyword evidence="3" id="KW-1003">Cell membrane</keyword>
<feature type="transmembrane region" description="Helical" evidence="7">
    <location>
        <begin position="295"/>
        <end position="320"/>
    </location>
</feature>
<dbReference type="CDD" id="cd06261">
    <property type="entry name" value="TM_PBP2"/>
    <property type="match status" value="1"/>
</dbReference>
<evidence type="ECO:0000256" key="1">
    <source>
        <dbReference type="ARBA" id="ARBA00004651"/>
    </source>
</evidence>
<keyword evidence="2 7" id="KW-0813">Transport</keyword>
<dbReference type="InterPro" id="IPR045621">
    <property type="entry name" value="BPD_transp_1_N"/>
</dbReference>